<dbReference type="GO" id="GO:0005840">
    <property type="term" value="C:ribosome"/>
    <property type="evidence" value="ECO:0007669"/>
    <property type="project" value="UniProtKB-KW"/>
</dbReference>
<reference evidence="7" key="1">
    <citation type="submission" date="2017-06" db="EMBL/GenBank/DDBJ databases">
        <authorList>
            <person name="Varghese N."/>
            <person name="Submissions S."/>
        </authorList>
    </citation>
    <scope>NUCLEOTIDE SEQUENCE [LARGE SCALE GENOMIC DNA]</scope>
    <source>
        <strain evidence="7">DSM 137</strain>
    </source>
</reference>
<dbReference type="GO" id="GO:0006412">
    <property type="term" value="P:translation"/>
    <property type="evidence" value="ECO:0007669"/>
    <property type="project" value="UniProtKB-UniRule"/>
</dbReference>
<dbReference type="OrthoDB" id="9803201at2"/>
<comment type="similarity">
    <text evidence="1 5">Belongs to the universal ribosomal protein uL4 family.</text>
</comment>
<dbReference type="PANTHER" id="PTHR10746">
    <property type="entry name" value="50S RIBOSOMAL PROTEIN L4"/>
    <property type="match status" value="1"/>
</dbReference>
<comment type="function">
    <text evidence="5">Forms part of the polypeptide exit tunnel.</text>
</comment>
<organism evidence="6 7">
    <name type="scientific">Rhodoblastus acidophilus</name>
    <name type="common">Rhodopseudomonas acidophila</name>
    <dbReference type="NCBI Taxonomy" id="1074"/>
    <lineage>
        <taxon>Bacteria</taxon>
        <taxon>Pseudomonadati</taxon>
        <taxon>Pseudomonadota</taxon>
        <taxon>Alphaproteobacteria</taxon>
        <taxon>Hyphomicrobiales</taxon>
        <taxon>Rhodoblastaceae</taxon>
        <taxon>Rhodoblastus</taxon>
    </lineage>
</organism>
<evidence type="ECO:0000256" key="2">
    <source>
        <dbReference type="ARBA" id="ARBA00022980"/>
    </source>
</evidence>
<evidence type="ECO:0000256" key="3">
    <source>
        <dbReference type="ARBA" id="ARBA00023274"/>
    </source>
</evidence>
<name>A0A212RJ58_RHOAC</name>
<dbReference type="SUPFAM" id="SSF52166">
    <property type="entry name" value="Ribosomal protein L4"/>
    <property type="match status" value="1"/>
</dbReference>
<dbReference type="InterPro" id="IPR013005">
    <property type="entry name" value="Ribosomal_uL4-like"/>
</dbReference>
<gene>
    <name evidence="5" type="primary">rplD</name>
    <name evidence="6" type="ORF">SAMN06265338_104330</name>
</gene>
<keyword evidence="5" id="KW-0699">rRNA-binding</keyword>
<keyword evidence="7" id="KW-1185">Reference proteome</keyword>
<dbReference type="GO" id="GO:0019843">
    <property type="term" value="F:rRNA binding"/>
    <property type="evidence" value="ECO:0007669"/>
    <property type="project" value="UniProtKB-UniRule"/>
</dbReference>
<keyword evidence="2 5" id="KW-0689">Ribosomal protein</keyword>
<dbReference type="EMBL" id="FYDG01000004">
    <property type="protein sequence ID" value="SNB72399.1"/>
    <property type="molecule type" value="Genomic_DNA"/>
</dbReference>
<dbReference type="Gene3D" id="3.40.1370.10">
    <property type="match status" value="1"/>
</dbReference>
<dbReference type="GO" id="GO:1990904">
    <property type="term" value="C:ribonucleoprotein complex"/>
    <property type="evidence" value="ECO:0007669"/>
    <property type="project" value="UniProtKB-KW"/>
</dbReference>
<dbReference type="RefSeq" id="WP_088520763.1">
    <property type="nucleotide sequence ID" value="NZ_FYDG01000004.1"/>
</dbReference>
<dbReference type="InterPro" id="IPR023574">
    <property type="entry name" value="Ribosomal_uL4_dom_sf"/>
</dbReference>
<proteinExistence type="inferred from homology"/>
<protein>
    <recommendedName>
        <fullName evidence="4 5">Large ribosomal subunit protein uL4</fullName>
    </recommendedName>
</protein>
<evidence type="ECO:0000256" key="4">
    <source>
        <dbReference type="ARBA" id="ARBA00035244"/>
    </source>
</evidence>
<evidence type="ECO:0000256" key="5">
    <source>
        <dbReference type="HAMAP-Rule" id="MF_01328"/>
    </source>
</evidence>
<keyword evidence="5" id="KW-0694">RNA-binding</keyword>
<dbReference type="Proteomes" id="UP000198418">
    <property type="component" value="Unassembled WGS sequence"/>
</dbReference>
<comment type="function">
    <text evidence="5">One of the primary rRNA binding proteins, this protein initially binds near the 5'-end of the 23S rRNA. It is important during the early stages of 50S assembly. It makes multiple contacts with different domains of the 23S rRNA in the assembled 50S subunit and ribosome.</text>
</comment>
<dbReference type="GO" id="GO:0003735">
    <property type="term" value="F:structural constituent of ribosome"/>
    <property type="evidence" value="ECO:0007669"/>
    <property type="project" value="InterPro"/>
</dbReference>
<dbReference type="AlphaFoldDB" id="A0A212RJ58"/>
<evidence type="ECO:0000313" key="6">
    <source>
        <dbReference type="EMBL" id="SNB72399.1"/>
    </source>
</evidence>
<keyword evidence="3 5" id="KW-0687">Ribonucleoprotein</keyword>
<dbReference type="HAMAP" id="MF_01328_B">
    <property type="entry name" value="Ribosomal_uL4_B"/>
    <property type="match status" value="1"/>
</dbReference>
<dbReference type="NCBIfam" id="TIGR03953">
    <property type="entry name" value="rplD_bact"/>
    <property type="match status" value="1"/>
</dbReference>
<accession>A0A212RJ58</accession>
<dbReference type="Pfam" id="PF00573">
    <property type="entry name" value="Ribosomal_L4"/>
    <property type="match status" value="1"/>
</dbReference>
<comment type="subunit">
    <text evidence="5">Part of the 50S ribosomal subunit.</text>
</comment>
<evidence type="ECO:0000313" key="7">
    <source>
        <dbReference type="Proteomes" id="UP000198418"/>
    </source>
</evidence>
<evidence type="ECO:0000256" key="1">
    <source>
        <dbReference type="ARBA" id="ARBA00010528"/>
    </source>
</evidence>
<sequence length="206" mass="22250">MKFDITTLEGAANGALDLDDAIFGLEPREDLIARMVRYQLAKRRAGTHAVKNRAEIARTGKKMYKQKGTGSARHGSARVPQFRGGGRAFGPVVRSHAHDLPKKVRALALKHALSAKVKDGSLIVIEAANADAPKTAALKANFAKIGLTNALIIDGAELNANFARAARNIPQIDVLPVQGINVYDILRREKLVLTKAAIDALEARFK</sequence>
<dbReference type="PANTHER" id="PTHR10746:SF6">
    <property type="entry name" value="LARGE RIBOSOMAL SUBUNIT PROTEIN UL4M"/>
    <property type="match status" value="1"/>
</dbReference>
<dbReference type="InterPro" id="IPR002136">
    <property type="entry name" value="Ribosomal_uL4"/>
</dbReference>